<gene>
    <name evidence="3" type="ORF">CNAG_05562</name>
</gene>
<evidence type="ECO:0000313" key="3">
    <source>
        <dbReference type="EMBL" id="AFR98989.1"/>
    </source>
</evidence>
<keyword evidence="2" id="KW-0812">Transmembrane</keyword>
<dbReference type="HOGENOM" id="CLU_442798_0_0_1"/>
<accession>J9W1W2</accession>
<feature type="region of interest" description="Disordered" evidence="1">
    <location>
        <begin position="445"/>
        <end position="494"/>
    </location>
</feature>
<dbReference type="Proteomes" id="UP000010091">
    <property type="component" value="Chromosome 14"/>
</dbReference>
<dbReference type="AlphaFoldDB" id="J9W1W2"/>
<protein>
    <submittedName>
        <fullName evidence="3">Uncharacterized protein</fullName>
    </submittedName>
</protein>
<organism evidence="3 4">
    <name type="scientific">Cryptococcus neoformans (strain H99 / ATCC 208821 / CBS 10515 / FGSC 9487)</name>
    <name type="common">Cryptococcus neoformans var. grubii serotype A</name>
    <dbReference type="NCBI Taxonomy" id="235443"/>
    <lineage>
        <taxon>Eukaryota</taxon>
        <taxon>Fungi</taxon>
        <taxon>Dikarya</taxon>
        <taxon>Basidiomycota</taxon>
        <taxon>Agaricomycotina</taxon>
        <taxon>Tremellomycetes</taxon>
        <taxon>Tremellales</taxon>
        <taxon>Cryptococcaceae</taxon>
        <taxon>Cryptococcus</taxon>
        <taxon>Cryptococcus neoformans species complex</taxon>
    </lineage>
</organism>
<feature type="compositionally biased region" description="Basic and acidic residues" evidence="1">
    <location>
        <begin position="473"/>
        <end position="487"/>
    </location>
</feature>
<evidence type="ECO:0000256" key="1">
    <source>
        <dbReference type="SAM" id="MobiDB-lite"/>
    </source>
</evidence>
<dbReference type="VEuPathDB" id="FungiDB:CNAG_05562"/>
<feature type="transmembrane region" description="Helical" evidence="2">
    <location>
        <begin position="673"/>
        <end position="694"/>
    </location>
</feature>
<dbReference type="Gene3D" id="2.160.20.10">
    <property type="entry name" value="Single-stranded right-handed beta-helix, Pectin lyase-like"/>
    <property type="match status" value="1"/>
</dbReference>
<name>J9W1W2_CRYN9</name>
<reference evidence="3 4" key="1">
    <citation type="journal article" date="2014" name="PLoS Genet.">
        <title>Analysis of the genome and transcriptome of Cryptococcus neoformans var. grubii reveals complex RNA expression and microevolution leading to virulence attenuation.</title>
        <authorList>
            <person name="Janbon G."/>
            <person name="Ormerod K.L."/>
            <person name="Paulet D."/>
            <person name="Byrnes E.J.III."/>
            <person name="Yadav V."/>
            <person name="Chatterjee G."/>
            <person name="Mullapudi N."/>
            <person name="Hon C.C."/>
            <person name="Billmyre R.B."/>
            <person name="Brunel F."/>
            <person name="Bahn Y.S."/>
            <person name="Chen W."/>
            <person name="Chen Y."/>
            <person name="Chow E.W."/>
            <person name="Coppee J.Y."/>
            <person name="Floyd-Averette A."/>
            <person name="Gaillardin C."/>
            <person name="Gerik K.J."/>
            <person name="Goldberg J."/>
            <person name="Gonzalez-Hilarion S."/>
            <person name="Gujja S."/>
            <person name="Hamlin J.L."/>
            <person name="Hsueh Y.P."/>
            <person name="Ianiri G."/>
            <person name="Jones S."/>
            <person name="Kodira C.D."/>
            <person name="Kozubowski L."/>
            <person name="Lam W."/>
            <person name="Marra M."/>
            <person name="Mesner L.D."/>
            <person name="Mieczkowski P.A."/>
            <person name="Moyrand F."/>
            <person name="Nielsen K."/>
            <person name="Proux C."/>
            <person name="Rossignol T."/>
            <person name="Schein J.E."/>
            <person name="Sun S."/>
            <person name="Wollschlaeger C."/>
            <person name="Wood I.A."/>
            <person name="Zeng Q."/>
            <person name="Neuveglise C."/>
            <person name="Newlon C.S."/>
            <person name="Perfect J.R."/>
            <person name="Lodge J.K."/>
            <person name="Idnurm A."/>
            <person name="Stajich J.E."/>
            <person name="Kronstad J.W."/>
            <person name="Sanyal K."/>
            <person name="Heitman J."/>
            <person name="Fraser J.A."/>
            <person name="Cuomo C.A."/>
            <person name="Dietrich F.S."/>
        </authorList>
    </citation>
    <scope>NUCLEOTIDE SEQUENCE [LARGE SCALE GENOMIC DNA]</scope>
    <source>
        <strain evidence="4">H99 / ATCC 208821 / CBS 10515 / FGSC 9487</strain>
    </source>
</reference>
<proteinExistence type="predicted"/>
<feature type="region of interest" description="Disordered" evidence="1">
    <location>
        <begin position="227"/>
        <end position="246"/>
    </location>
</feature>
<feature type="compositionally biased region" description="Acidic residues" evidence="1">
    <location>
        <begin position="231"/>
        <end position="243"/>
    </location>
</feature>
<dbReference type="OrthoDB" id="2587928at2759"/>
<feature type="compositionally biased region" description="Polar residues" evidence="1">
    <location>
        <begin position="458"/>
        <end position="472"/>
    </location>
</feature>
<dbReference type="SUPFAM" id="SSF51126">
    <property type="entry name" value="Pectin lyase-like"/>
    <property type="match status" value="1"/>
</dbReference>
<dbReference type="InterPro" id="IPR012334">
    <property type="entry name" value="Pectin_lyas_fold"/>
</dbReference>
<dbReference type="EMBL" id="CP003833">
    <property type="protein sequence ID" value="AFR98989.1"/>
    <property type="molecule type" value="Genomic_DNA"/>
</dbReference>
<evidence type="ECO:0000313" key="4">
    <source>
        <dbReference type="Proteomes" id="UP000010091"/>
    </source>
</evidence>
<keyword evidence="2" id="KW-1133">Transmembrane helix</keyword>
<keyword evidence="4" id="KW-1185">Reference proteome</keyword>
<dbReference type="InterPro" id="IPR011050">
    <property type="entry name" value="Pectin_lyase_fold/virulence"/>
</dbReference>
<evidence type="ECO:0000256" key="2">
    <source>
        <dbReference type="SAM" id="Phobius"/>
    </source>
</evidence>
<dbReference type="GeneID" id="23888864"/>
<dbReference type="RefSeq" id="XP_012053847.1">
    <property type="nucleotide sequence ID" value="XM_012198457.1"/>
</dbReference>
<dbReference type="KEGG" id="cng:CNAG_05562"/>
<keyword evidence="2" id="KW-0472">Membrane</keyword>
<sequence length="704" mass="77549">MAVSPLPSSTELVFYSQKRRRRRICSTATGSLSTPDPTRMTSDPYKRVGMRFSSVPRLLITFLSLLLLVSAAPPCVRFADYDSINQMFIDGGPGTKVLLCPNRLYRLSGPIIFTAADQEIATYGYPTGSERAVLRVEGRNTATAIQGDCRRCARVSVKNLVVDGNRKKLGRMRDFQLATGLVVLGGNEGQSIQNSWIKNPRGFTAIHIREGDKLQCSGARVEKNEIGPVGEEYDPEKDGDDPEMSPLGRPLADGVSIACRDSFIRDNTFRDNTDAAIVVYCSPGTLIHANHIFAQSLSAMAGILMVDSTPFNGDYTGTVVRSNIIDAVSRTIRVGIGIGPTVWSDDTETILTGGSVIGNGLKGRYMGYGIAAAGLKQWTIKDNWDEAKHEGRKSARCFDEPVNPDPIGLLYNRPTMEDCTVQSGFADHDFQYLVCIDGLYDKTNPPKHDPAPLAHDPSPTNAQEDNTVQQDGGDSKSKSIEQPREASDIEAEPSVEKMFSTGSEMMDDVLEHSHQRMHEVIDHLSRRIDILGAASAGKGSGDSKISEVLDPAMSSHLEKLQRKIEHLEFSLRSQIETAIQLRSAIQGWDQEMALVTDWEYDILLDVRHKLELSSYPHDQPLDPRLMRGQSYLNNEAVLVDDHSHPSLEGENLRAMSDRARLNANEEAGSRASVLHVGLIGGGVIALAWVGLRWWRKRKVHGKLL</sequence>